<dbReference type="Proteomes" id="UP000823388">
    <property type="component" value="Chromosome 8N"/>
</dbReference>
<sequence length="79" mass="8778">MLYVFPKSITCCLSYSDQMLSDMKLIVNLCLCHVPELSVQSTWTTSTNLNGMIGPLNSSNCIKVAEVQGTEIKMDDFLL</sequence>
<organism evidence="1 2">
    <name type="scientific">Panicum virgatum</name>
    <name type="common">Blackwell switchgrass</name>
    <dbReference type="NCBI Taxonomy" id="38727"/>
    <lineage>
        <taxon>Eukaryota</taxon>
        <taxon>Viridiplantae</taxon>
        <taxon>Streptophyta</taxon>
        <taxon>Embryophyta</taxon>
        <taxon>Tracheophyta</taxon>
        <taxon>Spermatophyta</taxon>
        <taxon>Magnoliopsida</taxon>
        <taxon>Liliopsida</taxon>
        <taxon>Poales</taxon>
        <taxon>Poaceae</taxon>
        <taxon>PACMAD clade</taxon>
        <taxon>Panicoideae</taxon>
        <taxon>Panicodae</taxon>
        <taxon>Paniceae</taxon>
        <taxon>Panicinae</taxon>
        <taxon>Panicum</taxon>
        <taxon>Panicum sect. Hiantes</taxon>
    </lineage>
</organism>
<evidence type="ECO:0000313" key="1">
    <source>
        <dbReference type="EMBL" id="KAG2558577.1"/>
    </source>
</evidence>
<accession>A0A8T0P8P0</accession>
<protein>
    <submittedName>
        <fullName evidence="1">Uncharacterized protein</fullName>
    </submittedName>
</protein>
<proteinExistence type="predicted"/>
<dbReference type="EMBL" id="CM029052">
    <property type="protein sequence ID" value="KAG2558577.1"/>
    <property type="molecule type" value="Genomic_DNA"/>
</dbReference>
<evidence type="ECO:0000313" key="2">
    <source>
        <dbReference type="Proteomes" id="UP000823388"/>
    </source>
</evidence>
<gene>
    <name evidence="1" type="ORF">PVAP13_8NG276001</name>
</gene>
<name>A0A8T0P8P0_PANVG</name>
<dbReference type="AlphaFoldDB" id="A0A8T0P8P0"/>
<keyword evidence="2" id="KW-1185">Reference proteome</keyword>
<comment type="caution">
    <text evidence="1">The sequence shown here is derived from an EMBL/GenBank/DDBJ whole genome shotgun (WGS) entry which is preliminary data.</text>
</comment>
<reference evidence="1" key="1">
    <citation type="submission" date="2020-05" db="EMBL/GenBank/DDBJ databases">
        <title>WGS assembly of Panicum virgatum.</title>
        <authorList>
            <person name="Lovell J.T."/>
            <person name="Jenkins J."/>
            <person name="Shu S."/>
            <person name="Juenger T.E."/>
            <person name="Schmutz J."/>
        </authorList>
    </citation>
    <scope>NUCLEOTIDE SEQUENCE</scope>
    <source>
        <strain evidence="1">AP13</strain>
    </source>
</reference>